<dbReference type="GO" id="GO:0005813">
    <property type="term" value="C:centrosome"/>
    <property type="evidence" value="ECO:0007669"/>
    <property type="project" value="UniProtKB-SubCell"/>
</dbReference>
<dbReference type="GO" id="GO:0051321">
    <property type="term" value="P:meiotic cell cycle"/>
    <property type="evidence" value="ECO:0007669"/>
    <property type="project" value="TreeGrafter"/>
</dbReference>
<keyword evidence="12" id="KW-1185">Reference proteome</keyword>
<reference evidence="11" key="1">
    <citation type="submission" date="2019-08" db="EMBL/GenBank/DDBJ databases">
        <title>The genome of the North American firefly Photinus pyralis.</title>
        <authorList>
            <consortium name="Photinus pyralis genome working group"/>
            <person name="Fallon T.R."/>
            <person name="Sander Lower S.E."/>
            <person name="Weng J.-K."/>
        </authorList>
    </citation>
    <scope>NUCLEOTIDE SEQUENCE</scope>
    <source>
        <strain evidence="11">TRF0915ILg1</strain>
        <tissue evidence="11">Whole body</tissue>
    </source>
</reference>
<comment type="function">
    <text evidence="6">Component of the gamma-tubulin ring complex (gTuRC) which mediates microtubule nucleation. The gTuRC regulates the minus-end nucleation of alpha-beta tubulin heterodimers that grow into microtubule protafilaments, a critical step in centrosome duplication and spindle formation. Plays a role in neuronal migration.</text>
</comment>
<keyword evidence="3 8" id="KW-0963">Cytoplasm</keyword>
<evidence type="ECO:0000259" key="9">
    <source>
        <dbReference type="Pfam" id="PF04130"/>
    </source>
</evidence>
<dbReference type="GO" id="GO:0051225">
    <property type="term" value="P:spindle assembly"/>
    <property type="evidence" value="ECO:0007669"/>
    <property type="project" value="TreeGrafter"/>
</dbReference>
<dbReference type="GO" id="GO:0051011">
    <property type="term" value="F:microtubule minus-end binding"/>
    <property type="evidence" value="ECO:0007669"/>
    <property type="project" value="TreeGrafter"/>
</dbReference>
<dbReference type="Gene3D" id="1.20.120.1900">
    <property type="entry name" value="Gamma-tubulin complex, C-terminal domain"/>
    <property type="match status" value="1"/>
</dbReference>
<evidence type="ECO:0000313" key="11">
    <source>
        <dbReference type="EMBL" id="KAF2900041.1"/>
    </source>
</evidence>
<dbReference type="InterPro" id="IPR042241">
    <property type="entry name" value="GCP_C_sf"/>
</dbReference>
<dbReference type="GO" id="GO:0031122">
    <property type="term" value="P:cytoplasmic microtubule organization"/>
    <property type="evidence" value="ECO:0007669"/>
    <property type="project" value="TreeGrafter"/>
</dbReference>
<evidence type="ECO:0000256" key="7">
    <source>
        <dbReference type="ARBA" id="ARBA00093572"/>
    </source>
</evidence>
<organism evidence="11 12">
    <name type="scientific">Ignelater luminosus</name>
    <name type="common">Cucubano</name>
    <name type="synonym">Pyrophorus luminosus</name>
    <dbReference type="NCBI Taxonomy" id="2038154"/>
    <lineage>
        <taxon>Eukaryota</taxon>
        <taxon>Metazoa</taxon>
        <taxon>Ecdysozoa</taxon>
        <taxon>Arthropoda</taxon>
        <taxon>Hexapoda</taxon>
        <taxon>Insecta</taxon>
        <taxon>Pterygota</taxon>
        <taxon>Neoptera</taxon>
        <taxon>Endopterygota</taxon>
        <taxon>Coleoptera</taxon>
        <taxon>Polyphaga</taxon>
        <taxon>Elateriformia</taxon>
        <taxon>Elateroidea</taxon>
        <taxon>Elateridae</taxon>
        <taxon>Agrypninae</taxon>
        <taxon>Pyrophorini</taxon>
        <taxon>Ignelater</taxon>
    </lineage>
</organism>
<dbReference type="InterPro" id="IPR041470">
    <property type="entry name" value="GCP_N"/>
</dbReference>
<comment type="subunit">
    <text evidence="7">Component of the gamma-tubulin ring complex (gTuRC) consisting of TUBGCP2, TUBGCP3, TUBGCP4, TUBGCP5 and TUBGCP6 and gamma-tubulin TUBG1 or TUBG2. TUBGCP2, TUBGCP3, TUBGCP4, TUBGCP5 and TUBGCP6 assemble in a 5:5:2:1:1 stoichiometry; each is associated with a gamma-tubulin, thereby arranging 14 gamma-tubulins in a helical manner. Gamma-tubulin at the first position is blocked by TUBGCP3 at the last position, allowing 13 protafilaments to grow into a microtubule. The gTuRC (via TUBGCP3 and TUBGCP6) interacts with ACTB and MZT1; the interactions form a luminal bridge that stabilizes the initial structure during complex assembly. The gTuRC (via TUBGCP2) interacts with MZT2A/MZT2B and CDK5RAP2 (via CM1 motif); the interactions play a role in gTuRC activation. Interacts with ATF5; the ATF5:PCNT:polyglutamylated tubulin (PGT) tripartite unites the mother centriole and the pericentriolar material (PCM) in the centrosome.</text>
</comment>
<evidence type="ECO:0000256" key="3">
    <source>
        <dbReference type="ARBA" id="ARBA00022490"/>
    </source>
</evidence>
<evidence type="ECO:0000256" key="1">
    <source>
        <dbReference type="ARBA" id="ARBA00004300"/>
    </source>
</evidence>
<dbReference type="AlphaFoldDB" id="A0A8K0D9U1"/>
<comment type="subcellular location">
    <subcellularLocation>
        <location evidence="1">Cytoplasm</location>
        <location evidence="1">Cytoskeleton</location>
        <location evidence="1">Microtubule organizing center</location>
        <location evidence="1">Centrosome</location>
    </subcellularLocation>
</comment>
<evidence type="ECO:0000313" key="12">
    <source>
        <dbReference type="Proteomes" id="UP000801492"/>
    </source>
</evidence>
<dbReference type="GO" id="GO:0000278">
    <property type="term" value="P:mitotic cell cycle"/>
    <property type="evidence" value="ECO:0007669"/>
    <property type="project" value="TreeGrafter"/>
</dbReference>
<gene>
    <name evidence="11" type="ORF">ILUMI_06145</name>
</gene>
<keyword evidence="5 8" id="KW-0206">Cytoskeleton</keyword>
<dbReference type="GO" id="GO:0007020">
    <property type="term" value="P:microtubule nucleation"/>
    <property type="evidence" value="ECO:0007669"/>
    <property type="project" value="InterPro"/>
</dbReference>
<dbReference type="OrthoDB" id="2192946at2759"/>
<name>A0A8K0D9U1_IGNLU</name>
<comment type="caution">
    <text evidence="11">The sequence shown here is derived from an EMBL/GenBank/DDBJ whole genome shotgun (WGS) entry which is preliminary data.</text>
</comment>
<feature type="domain" description="Gamma tubulin complex component protein N-terminal" evidence="10">
    <location>
        <begin position="210"/>
        <end position="499"/>
    </location>
</feature>
<evidence type="ECO:0000256" key="2">
    <source>
        <dbReference type="ARBA" id="ARBA00010337"/>
    </source>
</evidence>
<comment type="similarity">
    <text evidence="2 8">Belongs to the TUBGCP family.</text>
</comment>
<feature type="domain" description="Gamma tubulin complex component C-terminal" evidence="9">
    <location>
        <begin position="502"/>
        <end position="824"/>
    </location>
</feature>
<dbReference type="PANTHER" id="PTHR19302:SF13">
    <property type="entry name" value="GAMMA-TUBULIN COMPLEX COMPONENT 2"/>
    <property type="match status" value="1"/>
</dbReference>
<protein>
    <recommendedName>
        <fullName evidence="8">Gamma-tubulin complex component</fullName>
    </recommendedName>
</protein>
<evidence type="ECO:0000259" key="10">
    <source>
        <dbReference type="Pfam" id="PF17681"/>
    </source>
</evidence>
<dbReference type="FunFam" id="1.20.120.1900:FF:000002">
    <property type="entry name" value="Gamma-tubulin complex component"/>
    <property type="match status" value="1"/>
</dbReference>
<dbReference type="Proteomes" id="UP000801492">
    <property type="component" value="Unassembled WGS sequence"/>
</dbReference>
<evidence type="ECO:0000256" key="4">
    <source>
        <dbReference type="ARBA" id="ARBA00022701"/>
    </source>
</evidence>
<dbReference type="EMBL" id="VTPC01002438">
    <property type="protein sequence ID" value="KAF2900041.1"/>
    <property type="molecule type" value="Genomic_DNA"/>
</dbReference>
<dbReference type="Pfam" id="PF17681">
    <property type="entry name" value="GCP_N_terminal"/>
    <property type="match status" value="1"/>
</dbReference>
<dbReference type="GO" id="GO:0043015">
    <property type="term" value="F:gamma-tubulin binding"/>
    <property type="evidence" value="ECO:0007669"/>
    <property type="project" value="InterPro"/>
</dbReference>
<dbReference type="InterPro" id="IPR040457">
    <property type="entry name" value="GCP_C"/>
</dbReference>
<dbReference type="PANTHER" id="PTHR19302">
    <property type="entry name" value="GAMMA TUBULIN COMPLEX PROTEIN"/>
    <property type="match status" value="1"/>
</dbReference>
<evidence type="ECO:0000256" key="5">
    <source>
        <dbReference type="ARBA" id="ARBA00023212"/>
    </source>
</evidence>
<dbReference type="GO" id="GO:0000922">
    <property type="term" value="C:spindle pole"/>
    <property type="evidence" value="ECO:0007669"/>
    <property type="project" value="InterPro"/>
</dbReference>
<evidence type="ECO:0000256" key="6">
    <source>
        <dbReference type="ARBA" id="ARBA00093403"/>
    </source>
</evidence>
<accession>A0A8K0D9U1</accession>
<sequence length="842" mass="97048">MAEFRLHHLVRQLLDIAGMKDDTPKDFVEFLQKKITTDSKVVTSGSPVIIQSIVQHLAQNSPNPQQFLSKVEDLKEKNVDSLCEYVQLLHYISQDASLKDFLQKAGKKSDLLDSHSSHTSLTSTTNVTKEDLQQVKTRLKKAVSQQSQGKESFERSKIFDKNMPATSTSVTSWVQRRPSMSWDFSSTTLTANSKMLIENIPADSQENMLIEDLLNILIGLPGCYIDPLPLRDQYSPREFHISDTIEPSLKELVKQILPLASHYSTIQRFTEEKMRFEFGQVCNALAECMGSLTVEYTLFITQLETESRSGNLNLHKMWFYIQKNLHNLAIMSNIATSISKSDARGGKVLSLLHDQVTGYIGDAKAQQLCLHLMQAACVPYMKMLGMWIYKGIISDPINEFLVEDNEVVQKEDMPVDYSADYWEKKYTIRRERIPKFLEPVSDIILRAGKYLNVIRQCGKTVNNKVQLIEYKIEQKHYIDAIEKAYKYASKTLLDLVINEQDLLGRLKSVKHYFLLDQGDFIVTFLTLCEKELNKDVADVVQGRLESLLDLALRLSSSNNDIYKDDLRTELLPYDLQYQMIKILTVLSTEEREVTFKTKKKLSLTVIESFAFSYEVRWPLSLILNRRSLACYQMIFRHLFYCKHVERMMCQVWRSNKVAKAFPFPEATQYRTAFALRQRMLHCIQNLEYHMMVEVIEPHWCLFMQKISKVSNIDEVLSCHCDFLDSCLKDCMLTIPDLLTTITNILSICVTFCKFMQGESALNIGNTPQPPEQMESFKESVTNLDKQFSEALKDLLDQIHGLNKEGSDHDRLYNLLYRLDFNSFYTGQFEQLGLRKIEIGASG</sequence>
<dbReference type="InterPro" id="IPR007259">
    <property type="entry name" value="GCP"/>
</dbReference>
<keyword evidence="4 8" id="KW-0493">Microtubule</keyword>
<evidence type="ECO:0000256" key="8">
    <source>
        <dbReference type="RuleBase" id="RU363050"/>
    </source>
</evidence>
<dbReference type="Pfam" id="PF04130">
    <property type="entry name" value="GCP_C_terminal"/>
    <property type="match status" value="1"/>
</dbReference>
<dbReference type="GO" id="GO:0000930">
    <property type="term" value="C:gamma-tubulin complex"/>
    <property type="evidence" value="ECO:0007669"/>
    <property type="project" value="TreeGrafter"/>
</dbReference>
<dbReference type="GO" id="GO:0005874">
    <property type="term" value="C:microtubule"/>
    <property type="evidence" value="ECO:0007669"/>
    <property type="project" value="UniProtKB-KW"/>
</dbReference>
<proteinExistence type="inferred from homology"/>